<evidence type="ECO:0000313" key="4">
    <source>
        <dbReference type="EMBL" id="RWR77574.1"/>
    </source>
</evidence>
<evidence type="ECO:0000256" key="2">
    <source>
        <dbReference type="ARBA" id="ARBA00023054"/>
    </source>
</evidence>
<dbReference type="PANTHER" id="PTHR31580">
    <property type="entry name" value="FILAMENT-LIKE PLANT PROTEIN 4"/>
    <property type="match status" value="1"/>
</dbReference>
<sequence length="1123" mass="125879">MEHKTWLWRKKSSEKTIVVSEKGAFSSKGDEQEMYMEDKAQELEISMKSLSEKLSSALSECDAKDGLVIKHMKVAEEALAGWEKAEAEAACFKQDLDDALRQRVADEERISHLDAALKECMQQLRFVREEQEQRIHDAVLKTSKEFDKLHINLEDKLAETSKRLAKLGADNSHLNKLLQVKEKMIEDLKECKSQVEADFDALNARLDSTEKENASLKYEVCMLEKELEMRNEEREFNRKSVDASHKQHLESMKKIAKLETECQRLRLLVRKRLPGPAALAKMRNEVEILGRDAADTRRKRLNSVMGGLIVKDAMSESDNCHDSPRKSIDRLIERLCCMEDENKILKETLAKKNSELQSSRTMCARTASKSSLLEAQLAELSKGRTSLELAKSMPVSCEVALASISEDGGNEDEISCAESWASALISELEHFKNGKPKGQSCKSSALSDLSLMDDFVEMERLAIVALDKPVDRTCISSDEYSTLVPVGTDSRGCLSDVTGKELVAIADNQSDLSSREMHSKYQGAENYPSWIQDIWRVIMQQSSMSQVSLDEIIEDVRMALNNMNHSTWDEVNDARKIPNTSGSSDPSQISGFISWKSSQMSPVAGSSDVAHGMNTSSLETSNKQFHSNLNKSISKVIELIEGIKPSSSDYSKHNFLSENAGNSMLYKESAALTGYMVRVFQWKSSELSGVLQNFVHICNDLLHGEADLEIFVGELTSTLNWIMNHCFSLQDVSSMKDMIKKHFEWEDTYSESEHEVGMNSPNLETEKFYPSEECKHTNVASGLPLSSSNGQSVLPQMEKKVELKLKDENRRLKDEVSILKSGKKDLEERLQSTTNKNEALVIQLQESEQSIARLQVELAKLKELKGLIEDQIESHKLMNEDLDTQLTVARVQLNEARQKFSSLEVEFEDKHNCCEELEAKCLELQLQLESIANNASSYNMDQDHSQLRTDWELSVASEKLAECQETILNLGKQLKALASPRDAALLDKVITTPVPAKINHRTSLLDQMLAEDDSKAEELKSPKTKEIICTGDPLQPNNSNAGFLYGRNVSSFQNDNNTAMTVLQASPVNTSGRFNGTKHKAEAPVGSLAIVPKRQRSGGIGLWRKLLMRKKASSKKVPLAIGA</sequence>
<dbReference type="STRING" id="337451.A0A3S3M5T1"/>
<evidence type="ECO:0000256" key="1">
    <source>
        <dbReference type="ARBA" id="ARBA00005921"/>
    </source>
</evidence>
<protein>
    <submittedName>
        <fullName evidence="4">Filament-like plant protein 7</fullName>
    </submittedName>
</protein>
<dbReference type="PANTHER" id="PTHR31580:SF22">
    <property type="entry name" value="FILAMENT-LIKE PLANT PROTEIN 7"/>
    <property type="match status" value="1"/>
</dbReference>
<feature type="coiled-coil region" evidence="3">
    <location>
        <begin position="809"/>
        <end position="934"/>
    </location>
</feature>
<dbReference type="Proteomes" id="UP000283530">
    <property type="component" value="Unassembled WGS sequence"/>
</dbReference>
<gene>
    <name evidence="4" type="ORF">CKAN_00606800</name>
</gene>
<keyword evidence="5" id="KW-1185">Reference proteome</keyword>
<reference evidence="4 5" key="1">
    <citation type="journal article" date="2019" name="Nat. Plants">
        <title>Stout camphor tree genome fills gaps in understanding of flowering plant genome evolution.</title>
        <authorList>
            <person name="Chaw S.M."/>
            <person name="Liu Y.C."/>
            <person name="Wu Y.W."/>
            <person name="Wang H.Y."/>
            <person name="Lin C.I."/>
            <person name="Wu C.S."/>
            <person name="Ke H.M."/>
            <person name="Chang L.Y."/>
            <person name="Hsu C.Y."/>
            <person name="Yang H.T."/>
            <person name="Sudianto E."/>
            <person name="Hsu M.H."/>
            <person name="Wu K.P."/>
            <person name="Wang L.N."/>
            <person name="Leebens-Mack J.H."/>
            <person name="Tsai I.J."/>
        </authorList>
    </citation>
    <scope>NUCLEOTIDE SEQUENCE [LARGE SCALE GENOMIC DNA]</scope>
    <source>
        <strain evidence="5">cv. Chaw 1501</strain>
        <tissue evidence="4">Young leaves</tissue>
    </source>
</reference>
<comment type="caution">
    <text evidence="4">The sequence shown here is derived from an EMBL/GenBank/DDBJ whole genome shotgun (WGS) entry which is preliminary data.</text>
</comment>
<evidence type="ECO:0000256" key="3">
    <source>
        <dbReference type="SAM" id="Coils"/>
    </source>
</evidence>
<dbReference type="SUPFAM" id="SSF57997">
    <property type="entry name" value="Tropomyosin"/>
    <property type="match status" value="1"/>
</dbReference>
<feature type="coiled-coil region" evidence="3">
    <location>
        <begin position="40"/>
        <end position="102"/>
    </location>
</feature>
<dbReference type="InterPro" id="IPR008587">
    <property type="entry name" value="FPP_plant"/>
</dbReference>
<dbReference type="EMBL" id="QPKB01000002">
    <property type="protein sequence ID" value="RWR77574.1"/>
    <property type="molecule type" value="Genomic_DNA"/>
</dbReference>
<proteinExistence type="inferred from homology"/>
<dbReference type="AlphaFoldDB" id="A0A3S3M5T1"/>
<organism evidence="4 5">
    <name type="scientific">Cinnamomum micranthum f. kanehirae</name>
    <dbReference type="NCBI Taxonomy" id="337451"/>
    <lineage>
        <taxon>Eukaryota</taxon>
        <taxon>Viridiplantae</taxon>
        <taxon>Streptophyta</taxon>
        <taxon>Embryophyta</taxon>
        <taxon>Tracheophyta</taxon>
        <taxon>Spermatophyta</taxon>
        <taxon>Magnoliopsida</taxon>
        <taxon>Magnoliidae</taxon>
        <taxon>Laurales</taxon>
        <taxon>Lauraceae</taxon>
        <taxon>Cinnamomum</taxon>
    </lineage>
</organism>
<dbReference type="OrthoDB" id="1917992at2759"/>
<comment type="similarity">
    <text evidence="1">Belongs to the FPP family.</text>
</comment>
<accession>A0A3S3M5T1</accession>
<feature type="coiled-coil region" evidence="3">
    <location>
        <begin position="150"/>
        <end position="219"/>
    </location>
</feature>
<dbReference type="Pfam" id="PF05911">
    <property type="entry name" value="FPP"/>
    <property type="match status" value="1"/>
</dbReference>
<name>A0A3S3M5T1_9MAGN</name>
<keyword evidence="2 3" id="KW-0175">Coiled coil</keyword>
<evidence type="ECO:0000313" key="5">
    <source>
        <dbReference type="Proteomes" id="UP000283530"/>
    </source>
</evidence>